<comment type="caution">
    <text evidence="2">The sequence shown here is derived from an EMBL/GenBank/DDBJ whole genome shotgun (WGS) entry which is preliminary data.</text>
</comment>
<dbReference type="RefSeq" id="WP_171597247.1">
    <property type="nucleotide sequence ID" value="NZ_RZNH01000048.1"/>
</dbReference>
<accession>A0ABX1X191</accession>
<feature type="domain" description="DUF6985" evidence="1">
    <location>
        <begin position="9"/>
        <end position="162"/>
    </location>
</feature>
<sequence length="183" mass="21357">MKTVDSKILGKLTQDERFEDWWHSETLKIPLVDKELVVTFMDFEPDSDETFIQEADTALRSFLLLDSVYRAEISNLVLNHFVEYKELVCEVDVPTEMKEINEHEIWKFITPTEILITRRPYNEPDIFINLTCECAWEPEHGLQLVFKKGKALTRVSSQDGHLTTADAYDIPDSEDELLAKFKE</sequence>
<dbReference type="Pfam" id="PF22481">
    <property type="entry name" value="DUF6985"/>
    <property type="match status" value="1"/>
</dbReference>
<gene>
    <name evidence="2" type="ORF">ELS83_19485</name>
</gene>
<evidence type="ECO:0000313" key="2">
    <source>
        <dbReference type="EMBL" id="NOU61986.1"/>
    </source>
</evidence>
<name>A0ABX1X191_9BACT</name>
<reference evidence="2 3" key="1">
    <citation type="submission" date="2018-12" db="EMBL/GenBank/DDBJ databases">
        <title>Marinifilum JC070 sp. nov., a marine bacterium isolated from Yongle Blue Hole in the South China Sea.</title>
        <authorList>
            <person name="Fu T."/>
        </authorList>
    </citation>
    <scope>NUCLEOTIDE SEQUENCE [LARGE SCALE GENOMIC DNA]</scope>
    <source>
        <strain evidence="2 3">JC070</strain>
    </source>
</reference>
<evidence type="ECO:0000313" key="3">
    <source>
        <dbReference type="Proteomes" id="UP000732105"/>
    </source>
</evidence>
<evidence type="ECO:0000259" key="1">
    <source>
        <dbReference type="Pfam" id="PF22481"/>
    </source>
</evidence>
<dbReference type="Proteomes" id="UP000732105">
    <property type="component" value="Unassembled WGS sequence"/>
</dbReference>
<organism evidence="2 3">
    <name type="scientific">Marinifilum caeruleilacunae</name>
    <dbReference type="NCBI Taxonomy" id="2499076"/>
    <lineage>
        <taxon>Bacteria</taxon>
        <taxon>Pseudomonadati</taxon>
        <taxon>Bacteroidota</taxon>
        <taxon>Bacteroidia</taxon>
        <taxon>Marinilabiliales</taxon>
        <taxon>Marinifilaceae</taxon>
    </lineage>
</organism>
<proteinExistence type="predicted"/>
<protein>
    <recommendedName>
        <fullName evidence="1">DUF6985 domain-containing protein</fullName>
    </recommendedName>
</protein>
<dbReference type="InterPro" id="IPR054254">
    <property type="entry name" value="DUF6985"/>
</dbReference>
<dbReference type="EMBL" id="RZNH01000048">
    <property type="protein sequence ID" value="NOU61986.1"/>
    <property type="molecule type" value="Genomic_DNA"/>
</dbReference>
<keyword evidence="3" id="KW-1185">Reference proteome</keyword>